<evidence type="ECO:0000256" key="11">
    <source>
        <dbReference type="SAM" id="Phobius"/>
    </source>
</evidence>
<dbReference type="InterPro" id="IPR019009">
    <property type="entry name" value="SRP_receptor_beta_su"/>
</dbReference>
<gene>
    <name evidence="12" type="ORF">WICPIJ_005127</name>
</gene>
<evidence type="ECO:0000256" key="4">
    <source>
        <dbReference type="ARBA" id="ARBA00022692"/>
    </source>
</evidence>
<organism evidence="12 13">
    <name type="scientific">Wickerhamomyces pijperi</name>
    <name type="common">Yeast</name>
    <name type="synonym">Pichia pijperi</name>
    <dbReference type="NCBI Taxonomy" id="599730"/>
    <lineage>
        <taxon>Eukaryota</taxon>
        <taxon>Fungi</taxon>
        <taxon>Dikarya</taxon>
        <taxon>Ascomycota</taxon>
        <taxon>Saccharomycotina</taxon>
        <taxon>Saccharomycetes</taxon>
        <taxon>Phaffomycetales</taxon>
        <taxon>Wickerhamomycetaceae</taxon>
        <taxon>Wickerhamomyces</taxon>
    </lineage>
</organism>
<reference evidence="12" key="1">
    <citation type="journal article" date="2021" name="Open Biol.">
        <title>Shared evolutionary footprints suggest mitochondrial oxidative damage underlies multiple complex I losses in fungi.</title>
        <authorList>
            <person name="Schikora-Tamarit M.A."/>
            <person name="Marcet-Houben M."/>
            <person name="Nosek J."/>
            <person name="Gabaldon T."/>
        </authorList>
    </citation>
    <scope>NUCLEOTIDE SEQUENCE</scope>
    <source>
        <strain evidence="12">CBS2887</strain>
    </source>
</reference>
<evidence type="ECO:0000313" key="12">
    <source>
        <dbReference type="EMBL" id="KAH3683927.1"/>
    </source>
</evidence>
<accession>A0A9P8Q468</accession>
<dbReference type="PANTHER" id="PTHR45909:SF1">
    <property type="entry name" value="ADP-RIBOSYLATION FACTOR-RELATED PROTEIN 1"/>
    <property type="match status" value="1"/>
</dbReference>
<keyword evidence="6" id="KW-0256">Endoplasmic reticulum</keyword>
<evidence type="ECO:0000256" key="10">
    <source>
        <dbReference type="ARBA" id="ARBA00023170"/>
    </source>
</evidence>
<keyword evidence="13" id="KW-1185">Reference proteome</keyword>
<keyword evidence="4 11" id="KW-0812">Transmembrane</keyword>
<evidence type="ECO:0000256" key="1">
    <source>
        <dbReference type="ARBA" id="ARBA00004389"/>
    </source>
</evidence>
<dbReference type="GO" id="GO:0006886">
    <property type="term" value="P:intracellular protein transport"/>
    <property type="evidence" value="ECO:0007669"/>
    <property type="project" value="TreeGrafter"/>
</dbReference>
<dbReference type="Proteomes" id="UP000774326">
    <property type="component" value="Unassembled WGS sequence"/>
</dbReference>
<dbReference type="GO" id="GO:0005525">
    <property type="term" value="F:GTP binding"/>
    <property type="evidence" value="ECO:0007669"/>
    <property type="project" value="UniProtKB-KW"/>
</dbReference>
<evidence type="ECO:0000256" key="3">
    <source>
        <dbReference type="ARBA" id="ARBA00020256"/>
    </source>
</evidence>
<keyword evidence="7 11" id="KW-1133">Transmembrane helix</keyword>
<comment type="caution">
    <text evidence="12">The sequence shown here is derived from an EMBL/GenBank/DDBJ whole genome shotgun (WGS) entry which is preliminary data.</text>
</comment>
<evidence type="ECO:0000256" key="5">
    <source>
        <dbReference type="ARBA" id="ARBA00022741"/>
    </source>
</evidence>
<comment type="subcellular location">
    <subcellularLocation>
        <location evidence="1">Endoplasmic reticulum membrane</location>
        <topology evidence="1">Single-pass membrane protein</topology>
    </subcellularLocation>
</comment>
<keyword evidence="9 11" id="KW-0472">Membrane</keyword>
<sequence>MDSNVIIITIVAILLASVAFFLFQQNTNTVSIPGLAKQSNKQPTFIIAGLSNSGKTTLFNSLTIKNGFKMSTVTSQEPNIRTNFKLPLVGNESDIPQLSFKLVECPGHQKLHNFVYDEIKNSSSIRGLIYMIDSTLDPKKMVESAKFLYEILTRTERKANGVDILIACNKSDQFSSRQVKTIKQILETEIDNYRKLSVSNISKSNEDGTDFDDDETKQLSVSLNDQFNFEKLEGHIHISNGSVLKNKIESWTNWIDERVVNP</sequence>
<evidence type="ECO:0000256" key="2">
    <source>
        <dbReference type="ARBA" id="ARBA00005619"/>
    </source>
</evidence>
<evidence type="ECO:0000256" key="8">
    <source>
        <dbReference type="ARBA" id="ARBA00023134"/>
    </source>
</evidence>
<dbReference type="CDD" id="cd04105">
    <property type="entry name" value="SR_beta"/>
    <property type="match status" value="1"/>
</dbReference>
<dbReference type="PANTHER" id="PTHR45909">
    <property type="entry name" value="ADP-RIBOSYLATION FACTOR-RELATED PROTEIN 1"/>
    <property type="match status" value="1"/>
</dbReference>
<keyword evidence="10" id="KW-0675">Receptor</keyword>
<comment type="similarity">
    <text evidence="2">Belongs to the SRP receptor beta subunit family.</text>
</comment>
<evidence type="ECO:0000256" key="6">
    <source>
        <dbReference type="ARBA" id="ARBA00022824"/>
    </source>
</evidence>
<keyword evidence="8" id="KW-0342">GTP-binding</keyword>
<dbReference type="SUPFAM" id="SSF52540">
    <property type="entry name" value="P-loop containing nucleoside triphosphate hydrolases"/>
    <property type="match status" value="1"/>
</dbReference>
<dbReference type="Pfam" id="PF09439">
    <property type="entry name" value="SRPRB"/>
    <property type="match status" value="1"/>
</dbReference>
<dbReference type="GO" id="GO:0043001">
    <property type="term" value="P:Golgi to plasma membrane protein transport"/>
    <property type="evidence" value="ECO:0007669"/>
    <property type="project" value="TreeGrafter"/>
</dbReference>
<proteinExistence type="inferred from homology"/>
<evidence type="ECO:0000313" key="13">
    <source>
        <dbReference type="Proteomes" id="UP000774326"/>
    </source>
</evidence>
<dbReference type="InterPro" id="IPR024156">
    <property type="entry name" value="Small_GTPase_ARF"/>
</dbReference>
<feature type="transmembrane region" description="Helical" evidence="11">
    <location>
        <begin position="6"/>
        <end position="23"/>
    </location>
</feature>
<keyword evidence="5" id="KW-0547">Nucleotide-binding</keyword>
<dbReference type="EMBL" id="JAEUBG010002873">
    <property type="protein sequence ID" value="KAH3683927.1"/>
    <property type="molecule type" value="Genomic_DNA"/>
</dbReference>
<dbReference type="GO" id="GO:0005794">
    <property type="term" value="C:Golgi apparatus"/>
    <property type="evidence" value="ECO:0007669"/>
    <property type="project" value="TreeGrafter"/>
</dbReference>
<dbReference type="Gene3D" id="3.40.50.300">
    <property type="entry name" value="P-loop containing nucleotide triphosphate hydrolases"/>
    <property type="match status" value="1"/>
</dbReference>
<dbReference type="InterPro" id="IPR027417">
    <property type="entry name" value="P-loop_NTPase"/>
</dbReference>
<evidence type="ECO:0000256" key="7">
    <source>
        <dbReference type="ARBA" id="ARBA00022989"/>
    </source>
</evidence>
<dbReference type="AlphaFoldDB" id="A0A9P8Q468"/>
<name>A0A9P8Q468_WICPI</name>
<dbReference type="OrthoDB" id="41266at2759"/>
<evidence type="ECO:0000256" key="9">
    <source>
        <dbReference type="ARBA" id="ARBA00023136"/>
    </source>
</evidence>
<dbReference type="GO" id="GO:0034067">
    <property type="term" value="P:protein localization to Golgi apparatus"/>
    <property type="evidence" value="ECO:0007669"/>
    <property type="project" value="TreeGrafter"/>
</dbReference>
<protein>
    <recommendedName>
        <fullName evidence="3">Signal recognition particle receptor subunit beta</fullName>
    </recommendedName>
</protein>
<dbReference type="GO" id="GO:0003924">
    <property type="term" value="F:GTPase activity"/>
    <property type="evidence" value="ECO:0007669"/>
    <property type="project" value="TreeGrafter"/>
</dbReference>
<dbReference type="GO" id="GO:0005789">
    <property type="term" value="C:endoplasmic reticulum membrane"/>
    <property type="evidence" value="ECO:0007669"/>
    <property type="project" value="UniProtKB-SubCell"/>
</dbReference>
<reference evidence="12" key="2">
    <citation type="submission" date="2021-01" db="EMBL/GenBank/DDBJ databases">
        <authorList>
            <person name="Schikora-Tamarit M.A."/>
        </authorList>
    </citation>
    <scope>NUCLEOTIDE SEQUENCE</scope>
    <source>
        <strain evidence="12">CBS2887</strain>
    </source>
</reference>